<dbReference type="RefSeq" id="WP_147192189.1">
    <property type="nucleotide sequence ID" value="NZ_CP042435.1"/>
</dbReference>
<dbReference type="PANTHER" id="PTHR42852">
    <property type="entry name" value="THIOL:DISULFIDE INTERCHANGE PROTEIN DSBE"/>
    <property type="match status" value="1"/>
</dbReference>
<dbReference type="InterPro" id="IPR036249">
    <property type="entry name" value="Thioredoxin-like_sf"/>
</dbReference>
<accession>A0A5B8VDC1</accession>
<dbReference type="EMBL" id="CP042435">
    <property type="protein sequence ID" value="QEC69312.1"/>
    <property type="molecule type" value="Genomic_DNA"/>
</dbReference>
<organism evidence="3 4">
    <name type="scientific">Panacibacter ginsenosidivorans</name>
    <dbReference type="NCBI Taxonomy" id="1813871"/>
    <lineage>
        <taxon>Bacteria</taxon>
        <taxon>Pseudomonadati</taxon>
        <taxon>Bacteroidota</taxon>
        <taxon>Chitinophagia</taxon>
        <taxon>Chitinophagales</taxon>
        <taxon>Chitinophagaceae</taxon>
        <taxon>Panacibacter</taxon>
    </lineage>
</organism>
<evidence type="ECO:0000313" key="4">
    <source>
        <dbReference type="Proteomes" id="UP000321533"/>
    </source>
</evidence>
<dbReference type="InterPro" id="IPR050553">
    <property type="entry name" value="Thioredoxin_ResA/DsbE_sf"/>
</dbReference>
<dbReference type="GO" id="GO:0016209">
    <property type="term" value="F:antioxidant activity"/>
    <property type="evidence" value="ECO:0007669"/>
    <property type="project" value="InterPro"/>
</dbReference>
<feature type="signal peptide" evidence="1">
    <location>
        <begin position="1"/>
        <end position="21"/>
    </location>
</feature>
<dbReference type="CDD" id="cd02966">
    <property type="entry name" value="TlpA_like_family"/>
    <property type="match status" value="1"/>
</dbReference>
<evidence type="ECO:0000256" key="1">
    <source>
        <dbReference type="SAM" id="SignalP"/>
    </source>
</evidence>
<dbReference type="Proteomes" id="UP000321533">
    <property type="component" value="Chromosome"/>
</dbReference>
<reference evidence="3 4" key="1">
    <citation type="journal article" date="2016" name="Int. J. Syst. Evol. Microbiol.">
        <title>Panacibacter ginsenosidivorans gen. nov., sp. nov., with ginsenoside converting activity isolated from soil of a ginseng field.</title>
        <authorList>
            <person name="Siddiqi M.Z."/>
            <person name="Muhammad Shafi S."/>
            <person name="Choi K.D."/>
            <person name="Im W.T."/>
        </authorList>
    </citation>
    <scope>NUCLEOTIDE SEQUENCE [LARGE SCALE GENOMIC DNA]</scope>
    <source>
        <strain evidence="3 4">Gsoil1550</strain>
    </source>
</reference>
<name>A0A5B8VDC1_9BACT</name>
<dbReference type="Gene3D" id="3.40.30.10">
    <property type="entry name" value="Glutaredoxin"/>
    <property type="match status" value="1"/>
</dbReference>
<dbReference type="OrthoDB" id="793244at2"/>
<keyword evidence="1" id="KW-0732">Signal</keyword>
<dbReference type="GO" id="GO:0016491">
    <property type="term" value="F:oxidoreductase activity"/>
    <property type="evidence" value="ECO:0007669"/>
    <property type="project" value="InterPro"/>
</dbReference>
<gene>
    <name evidence="3" type="ORF">FRZ67_19105</name>
</gene>
<dbReference type="Pfam" id="PF00578">
    <property type="entry name" value="AhpC-TSA"/>
    <property type="match status" value="1"/>
</dbReference>
<dbReference type="SUPFAM" id="SSF52833">
    <property type="entry name" value="Thioredoxin-like"/>
    <property type="match status" value="1"/>
</dbReference>
<dbReference type="InterPro" id="IPR013766">
    <property type="entry name" value="Thioredoxin_domain"/>
</dbReference>
<feature type="chain" id="PRO_5022866100" evidence="1">
    <location>
        <begin position="22"/>
        <end position="443"/>
    </location>
</feature>
<proteinExistence type="predicted"/>
<dbReference type="KEGG" id="pgin:FRZ67_19105"/>
<keyword evidence="4" id="KW-1185">Reference proteome</keyword>
<dbReference type="PANTHER" id="PTHR42852:SF13">
    <property type="entry name" value="PROTEIN DIPZ"/>
    <property type="match status" value="1"/>
</dbReference>
<evidence type="ECO:0000259" key="2">
    <source>
        <dbReference type="PROSITE" id="PS51352"/>
    </source>
</evidence>
<sequence>MKQLLFLLLTITAITAQKSMAQSNPVGIGDQCPDLQISNIINYKTTTARISDFRGKLLILDFWATWCVPCLNMMPVAEKLQQQFDGQIQIMPVTDQPAAEVKSFLQKRAKTTKFLPPSSTADTELEQAFPHTVVPHYVWISPEGKVIAITSYGELTAANIQRMLGNNDITLSEKNDVEKIIDNKLPMFITANLLQQENGPLIDPLPNDAVLYHSVITKHLAGFNAEAGSGEATITAKNHSVGGLYRIAAGKYEIKMLLPNSTVWEVKDPAALAYADSVILTLHNEAAITDWFVNHSFCYELKFPSALAASKYDIMLADLNNYFGALLHIKGSIEKRKAKCLVLSRTGNGELLTSAGTEKQTVHNAYALELYNQGMYALVNFLSVEMESQPGIVDETGFTGKIDIQLNCQLSDPIAVNTALSKYGLQLKEEEREKDMIVIKDKD</sequence>
<evidence type="ECO:0000313" key="3">
    <source>
        <dbReference type="EMBL" id="QEC69312.1"/>
    </source>
</evidence>
<protein>
    <submittedName>
        <fullName evidence="3">TlpA family protein disulfide reductase</fullName>
    </submittedName>
</protein>
<dbReference type="PROSITE" id="PS51352">
    <property type="entry name" value="THIOREDOXIN_2"/>
    <property type="match status" value="1"/>
</dbReference>
<dbReference type="InterPro" id="IPR000866">
    <property type="entry name" value="AhpC/TSA"/>
</dbReference>
<feature type="domain" description="Thioredoxin" evidence="2">
    <location>
        <begin position="26"/>
        <end position="169"/>
    </location>
</feature>
<dbReference type="AlphaFoldDB" id="A0A5B8VDC1"/>